<dbReference type="EMBL" id="QXJM01000039">
    <property type="protein sequence ID" value="RIE02215.1"/>
    <property type="molecule type" value="Genomic_DNA"/>
</dbReference>
<dbReference type="PROSITE" id="PS50146">
    <property type="entry name" value="DAGK"/>
    <property type="match status" value="1"/>
</dbReference>
<keyword evidence="7" id="KW-0067">ATP-binding</keyword>
<evidence type="ECO:0000256" key="7">
    <source>
        <dbReference type="ARBA" id="ARBA00022840"/>
    </source>
</evidence>
<feature type="domain" description="DAGKc" evidence="12">
    <location>
        <begin position="15"/>
        <end position="147"/>
    </location>
</feature>
<dbReference type="GO" id="GO:0008654">
    <property type="term" value="P:phospholipid biosynthetic process"/>
    <property type="evidence" value="ECO:0007669"/>
    <property type="project" value="UniProtKB-KW"/>
</dbReference>
<dbReference type="InterPro" id="IPR001206">
    <property type="entry name" value="Diacylglycerol_kinase_cat_dom"/>
</dbReference>
<keyword evidence="11" id="KW-0472">Membrane</keyword>
<dbReference type="GO" id="GO:0005524">
    <property type="term" value="F:ATP binding"/>
    <property type="evidence" value="ECO:0007669"/>
    <property type="project" value="UniProtKB-KW"/>
</dbReference>
<sequence>MMRNKSTNGRHGKGRHAIVILFVVNESSGNGRGRKIWRQVKQELRRRSISYRVVAAATEAESARQTKAAIDSGDLKAIAIIGGDGSLHSLLPHLAGSGIPIGLIPSGSGNDNALTFGIPRNPMKALDIVLNGQPRAADLIATIEAPPAGAHNTPHAFDSAGSPSSPPRYSSTAIAVGLDGAVADDVNRSRYKRWCNRLGVGSLAYLIGLLRMLAVFKPQRIAVTVDGERREFERGWLVAIASHPTYGGGLRICPDARADDGELHVCVVHDCSALRILSVFPTILNGSHVKQPYVAMLRGKSVLIEAPRPLLAFGDGEPVGRTTIRADVHAGQLLFLTAASG</sequence>
<dbReference type="Gene3D" id="2.60.200.40">
    <property type="match status" value="1"/>
</dbReference>
<evidence type="ECO:0000256" key="1">
    <source>
        <dbReference type="ARBA" id="ARBA00001946"/>
    </source>
</evidence>
<dbReference type="PANTHER" id="PTHR12358:SF54">
    <property type="entry name" value="SPHINGOSINE KINASE RELATED PROTEIN"/>
    <property type="match status" value="1"/>
</dbReference>
<evidence type="ECO:0000256" key="11">
    <source>
        <dbReference type="SAM" id="Phobius"/>
    </source>
</evidence>
<accession>A0A398CIK7</accession>
<keyword evidence="14" id="KW-1185">Reference proteome</keyword>
<dbReference type="SUPFAM" id="SSF111331">
    <property type="entry name" value="NAD kinase/diacylglycerol kinase-like"/>
    <property type="match status" value="1"/>
</dbReference>
<gene>
    <name evidence="13" type="ORF">D3H35_15875</name>
</gene>
<evidence type="ECO:0000256" key="6">
    <source>
        <dbReference type="ARBA" id="ARBA00022777"/>
    </source>
</evidence>
<protein>
    <submittedName>
        <fullName evidence="13">Diacylglycerol kinase family lipid kinase</fullName>
    </submittedName>
</protein>
<evidence type="ECO:0000256" key="9">
    <source>
        <dbReference type="ARBA" id="ARBA00023209"/>
    </source>
</evidence>
<organism evidence="13 14">
    <name type="scientific">Cohnella faecalis</name>
    <dbReference type="NCBI Taxonomy" id="2315694"/>
    <lineage>
        <taxon>Bacteria</taxon>
        <taxon>Bacillati</taxon>
        <taxon>Bacillota</taxon>
        <taxon>Bacilli</taxon>
        <taxon>Bacillales</taxon>
        <taxon>Paenibacillaceae</taxon>
        <taxon>Cohnella</taxon>
    </lineage>
</organism>
<comment type="cofactor">
    <cofactor evidence="1">
        <name>Mg(2+)</name>
        <dbReference type="ChEBI" id="CHEBI:18420"/>
    </cofactor>
</comment>
<reference evidence="13 14" key="1">
    <citation type="submission" date="2018-09" db="EMBL/GenBank/DDBJ databases">
        <title>Cohnella cavernae sp. nov., isolated from a karst cave.</title>
        <authorList>
            <person name="Zhu H."/>
        </authorList>
    </citation>
    <scope>NUCLEOTIDE SEQUENCE [LARGE SCALE GENOMIC DNA]</scope>
    <source>
        <strain evidence="13 14">K2E09-144</strain>
    </source>
</reference>
<keyword evidence="4" id="KW-0808">Transferase</keyword>
<dbReference type="SMART" id="SM00046">
    <property type="entry name" value="DAGKc"/>
    <property type="match status" value="1"/>
</dbReference>
<dbReference type="GO" id="GO:0016301">
    <property type="term" value="F:kinase activity"/>
    <property type="evidence" value="ECO:0007669"/>
    <property type="project" value="UniProtKB-KW"/>
</dbReference>
<dbReference type="InterPro" id="IPR016064">
    <property type="entry name" value="NAD/diacylglycerol_kinase_sf"/>
</dbReference>
<feature type="transmembrane region" description="Helical" evidence="11">
    <location>
        <begin position="198"/>
        <end position="216"/>
    </location>
</feature>
<evidence type="ECO:0000256" key="5">
    <source>
        <dbReference type="ARBA" id="ARBA00022741"/>
    </source>
</evidence>
<evidence type="ECO:0000313" key="14">
    <source>
        <dbReference type="Proteomes" id="UP000266340"/>
    </source>
</evidence>
<dbReference type="Pfam" id="PF00781">
    <property type="entry name" value="DAGK_cat"/>
    <property type="match status" value="1"/>
</dbReference>
<evidence type="ECO:0000256" key="2">
    <source>
        <dbReference type="ARBA" id="ARBA00005983"/>
    </source>
</evidence>
<keyword evidence="11" id="KW-1133">Transmembrane helix</keyword>
<dbReference type="Proteomes" id="UP000266340">
    <property type="component" value="Unassembled WGS sequence"/>
</dbReference>
<evidence type="ECO:0000313" key="13">
    <source>
        <dbReference type="EMBL" id="RIE02215.1"/>
    </source>
</evidence>
<keyword evidence="10" id="KW-1208">Phospholipid metabolism</keyword>
<keyword evidence="3" id="KW-0444">Lipid biosynthesis</keyword>
<keyword evidence="6 13" id="KW-0418">Kinase</keyword>
<keyword evidence="11" id="KW-0812">Transmembrane</keyword>
<comment type="similarity">
    <text evidence="2">Belongs to the diacylglycerol/lipid kinase family.</text>
</comment>
<dbReference type="AlphaFoldDB" id="A0A398CIK7"/>
<evidence type="ECO:0000256" key="10">
    <source>
        <dbReference type="ARBA" id="ARBA00023264"/>
    </source>
</evidence>
<evidence type="ECO:0000256" key="8">
    <source>
        <dbReference type="ARBA" id="ARBA00023098"/>
    </source>
</evidence>
<proteinExistence type="inferred from homology"/>
<name>A0A398CIK7_9BACL</name>
<evidence type="ECO:0000256" key="4">
    <source>
        <dbReference type="ARBA" id="ARBA00022679"/>
    </source>
</evidence>
<comment type="caution">
    <text evidence="13">The sequence shown here is derived from an EMBL/GenBank/DDBJ whole genome shotgun (WGS) entry which is preliminary data.</text>
</comment>
<evidence type="ECO:0000256" key="3">
    <source>
        <dbReference type="ARBA" id="ARBA00022516"/>
    </source>
</evidence>
<keyword evidence="5" id="KW-0547">Nucleotide-binding</keyword>
<evidence type="ECO:0000259" key="12">
    <source>
        <dbReference type="PROSITE" id="PS50146"/>
    </source>
</evidence>
<dbReference type="Pfam" id="PF19279">
    <property type="entry name" value="YegS_C"/>
    <property type="match status" value="1"/>
</dbReference>
<dbReference type="InterPro" id="IPR045540">
    <property type="entry name" value="YegS/DAGK_C"/>
</dbReference>
<dbReference type="PANTHER" id="PTHR12358">
    <property type="entry name" value="SPHINGOSINE KINASE"/>
    <property type="match status" value="1"/>
</dbReference>
<keyword evidence="9" id="KW-0594">Phospholipid biosynthesis</keyword>
<dbReference type="InterPro" id="IPR017438">
    <property type="entry name" value="ATP-NAD_kinase_N"/>
</dbReference>
<dbReference type="InterPro" id="IPR050187">
    <property type="entry name" value="Lipid_Phosphate_FormReg"/>
</dbReference>
<keyword evidence="8" id="KW-0443">Lipid metabolism</keyword>
<dbReference type="Gene3D" id="3.40.50.10330">
    <property type="entry name" value="Probable inorganic polyphosphate/atp-NAD kinase, domain 1"/>
    <property type="match status" value="1"/>
</dbReference>